<keyword evidence="2" id="KW-0479">Metal-binding</keyword>
<evidence type="ECO:0000256" key="4">
    <source>
        <dbReference type="ARBA" id="ARBA00022837"/>
    </source>
</evidence>
<proteinExistence type="inferred from homology"/>
<accession>A0A6J4V4K0</accession>
<comment type="similarity">
    <text evidence="1">Belongs to the sulfatase family.</text>
</comment>
<dbReference type="Gene3D" id="3.40.720.10">
    <property type="entry name" value="Alkaline Phosphatase, subunit A"/>
    <property type="match status" value="1"/>
</dbReference>
<dbReference type="InterPro" id="IPR024607">
    <property type="entry name" value="Sulfatase_CS"/>
</dbReference>
<reference evidence="6" key="1">
    <citation type="submission" date="2020-02" db="EMBL/GenBank/DDBJ databases">
        <authorList>
            <person name="Meier V. D."/>
        </authorList>
    </citation>
    <scope>NUCLEOTIDE SEQUENCE</scope>
    <source>
        <strain evidence="6">AVDCRST_MAG18</strain>
    </source>
</reference>
<organism evidence="6">
    <name type="scientific">uncultured Thermomicrobiales bacterium</name>
    <dbReference type="NCBI Taxonomy" id="1645740"/>
    <lineage>
        <taxon>Bacteria</taxon>
        <taxon>Pseudomonadati</taxon>
        <taxon>Thermomicrobiota</taxon>
        <taxon>Thermomicrobia</taxon>
        <taxon>Thermomicrobiales</taxon>
        <taxon>environmental samples</taxon>
    </lineage>
</organism>
<evidence type="ECO:0000256" key="1">
    <source>
        <dbReference type="ARBA" id="ARBA00008779"/>
    </source>
</evidence>
<dbReference type="GO" id="GO:0004065">
    <property type="term" value="F:arylsulfatase activity"/>
    <property type="evidence" value="ECO:0007669"/>
    <property type="project" value="UniProtKB-EC"/>
</dbReference>
<dbReference type="InterPro" id="IPR050738">
    <property type="entry name" value="Sulfatase"/>
</dbReference>
<dbReference type="SUPFAM" id="SSF53649">
    <property type="entry name" value="Alkaline phosphatase-like"/>
    <property type="match status" value="1"/>
</dbReference>
<name>A0A6J4V4K0_9BACT</name>
<evidence type="ECO:0000256" key="2">
    <source>
        <dbReference type="ARBA" id="ARBA00022723"/>
    </source>
</evidence>
<dbReference type="PANTHER" id="PTHR42693:SF53">
    <property type="entry name" value="ENDO-4-O-SULFATASE"/>
    <property type="match status" value="1"/>
</dbReference>
<dbReference type="EMBL" id="CADCWN010000130">
    <property type="protein sequence ID" value="CAA9568299.1"/>
    <property type="molecule type" value="Genomic_DNA"/>
</dbReference>
<evidence type="ECO:0000259" key="5">
    <source>
        <dbReference type="Pfam" id="PF00884"/>
    </source>
</evidence>
<dbReference type="Pfam" id="PF00884">
    <property type="entry name" value="Sulfatase"/>
    <property type="match status" value="1"/>
</dbReference>
<dbReference type="PROSITE" id="PS00523">
    <property type="entry name" value="SULFATASE_1"/>
    <property type="match status" value="1"/>
</dbReference>
<dbReference type="EC" id="3.1.6.1" evidence="6"/>
<dbReference type="InterPro" id="IPR017850">
    <property type="entry name" value="Alkaline_phosphatase_core_sf"/>
</dbReference>
<sequence length="492" mass="54072">MSGPTGQPNILWICTDQQRWDTIGALGNPHIRTPNLDRLAAEGVAFTNAYCQSPICTPSRGSFLTGCYPSAIRANRNGAAIPPADVPLVTRLLADAGYDCGLVGKLHLSAAHGRSEARPDDGYRVFEWSHHPAPEADLPPGANAYQNWLGERGVEWEAAYGADPPEGWAAAHLQPEELTARYHRSVLYAPGIAARWHQTTWCAERTIAFLSEERDGPWLLSVNPFAPHPPLDPPPDYLARVDPATMPPPRFRPSDLEQQRALAAIDFQTRPCAPDTYDARRMVAAYYAQIEHIDAEVGRILDALERTGQRENTLVVFMSDHGEMLGDHGLRLKGCRFYEGLAHVPLIVSWPGRFAAGVRSDALVELLDLAPTLLAACGLPVPAHMHGRSLLPILTGDAAPEWHRAFVRCEYHDALALPGASRATMIRDERHKLVVYHGQGLGELYALRDDPDEFANRWDDPAHAARKLDLLGRAFDAAMLAADLGPPRVAPY</sequence>
<evidence type="ECO:0000256" key="3">
    <source>
        <dbReference type="ARBA" id="ARBA00022801"/>
    </source>
</evidence>
<protein>
    <submittedName>
        <fullName evidence="6">Arylsulfatase</fullName>
        <ecNumber evidence="6">3.1.6.1</ecNumber>
    </submittedName>
</protein>
<feature type="domain" description="Sulfatase N-terminal" evidence="5">
    <location>
        <begin position="8"/>
        <end position="378"/>
    </location>
</feature>
<gene>
    <name evidence="6" type="ORF">AVDCRST_MAG18-1692</name>
</gene>
<evidence type="ECO:0000313" key="6">
    <source>
        <dbReference type="EMBL" id="CAA9568299.1"/>
    </source>
</evidence>
<keyword evidence="4" id="KW-0106">Calcium</keyword>
<dbReference type="PANTHER" id="PTHR42693">
    <property type="entry name" value="ARYLSULFATASE FAMILY MEMBER"/>
    <property type="match status" value="1"/>
</dbReference>
<dbReference type="InterPro" id="IPR000917">
    <property type="entry name" value="Sulfatase_N"/>
</dbReference>
<dbReference type="AlphaFoldDB" id="A0A6J4V4K0"/>
<dbReference type="GO" id="GO:0046872">
    <property type="term" value="F:metal ion binding"/>
    <property type="evidence" value="ECO:0007669"/>
    <property type="project" value="UniProtKB-KW"/>
</dbReference>
<keyword evidence="3 6" id="KW-0378">Hydrolase</keyword>